<keyword evidence="1" id="KW-1185">Reference proteome</keyword>
<reference evidence="1" key="1">
    <citation type="journal article" date="2014" name="Nat. Commun.">
        <title>The tobacco genome sequence and its comparison with those of tomato and potato.</title>
        <authorList>
            <person name="Sierro N."/>
            <person name="Battey J.N."/>
            <person name="Ouadi S."/>
            <person name="Bakaher N."/>
            <person name="Bovet L."/>
            <person name="Willig A."/>
            <person name="Goepfert S."/>
            <person name="Peitsch M.C."/>
            <person name="Ivanov N.V."/>
        </authorList>
    </citation>
    <scope>NUCLEOTIDE SEQUENCE [LARGE SCALE GENOMIC DNA]</scope>
</reference>
<dbReference type="Proteomes" id="UP000790787">
    <property type="component" value="Chromosome 4"/>
</dbReference>
<dbReference type="PaxDb" id="4097-A0A1S4BVB3"/>
<dbReference type="OMA" id="MELWIEL"/>
<evidence type="ECO:0000313" key="1">
    <source>
        <dbReference type="Proteomes" id="UP000790787"/>
    </source>
</evidence>
<protein>
    <recommendedName>
        <fullName evidence="3">Retrotransposon gag domain-containing protein</fullName>
    </recommendedName>
</protein>
<proteinExistence type="predicted"/>
<name>A0A1S4BVB3_TOBAC</name>
<evidence type="ECO:0008006" key="3">
    <source>
        <dbReference type="Google" id="ProtNLM"/>
    </source>
</evidence>
<dbReference type="PANTHER" id="PTHR34222:SF89">
    <property type="match status" value="1"/>
</dbReference>
<evidence type="ECO:0000313" key="2">
    <source>
        <dbReference type="RefSeq" id="XP_016492805.1"/>
    </source>
</evidence>
<dbReference type="PANTHER" id="PTHR34222">
    <property type="entry name" value="GAG_PRE-INTEGRS DOMAIN-CONTAINING PROTEIN"/>
    <property type="match status" value="1"/>
</dbReference>
<accession>A0A1S4BVB3</accession>
<dbReference type="GeneID" id="107812263"/>
<organism evidence="1 2">
    <name type="scientific">Nicotiana tabacum</name>
    <name type="common">Common tobacco</name>
    <dbReference type="NCBI Taxonomy" id="4097"/>
    <lineage>
        <taxon>Eukaryota</taxon>
        <taxon>Viridiplantae</taxon>
        <taxon>Streptophyta</taxon>
        <taxon>Embryophyta</taxon>
        <taxon>Tracheophyta</taxon>
        <taxon>Spermatophyta</taxon>
        <taxon>Magnoliopsida</taxon>
        <taxon>eudicotyledons</taxon>
        <taxon>Gunneridae</taxon>
        <taxon>Pentapetalae</taxon>
        <taxon>asterids</taxon>
        <taxon>lamiids</taxon>
        <taxon>Solanales</taxon>
        <taxon>Solanaceae</taxon>
        <taxon>Nicotianoideae</taxon>
        <taxon>Nicotianeae</taxon>
        <taxon>Nicotiana</taxon>
    </lineage>
</organism>
<dbReference type="OrthoDB" id="1226601at2759"/>
<dbReference type="AlphaFoldDB" id="A0A1S4BVB3"/>
<sequence length="254" mass="29231">MVTLWILNSLSKEIAYSVEYANDAMELWIELEDRYEKTNGARLYQIQKKINDTSQGTLDITNYYTKLKKLWEELSTLSNKSQCSCNCTCGTEKNFYKTEQDRRLIQFLMGLNETYIVIRGSVLMMNPLPNLAQVFSLLIQDEKHREIKPNTQLFIESTSMNAASFRPNTYRTNYSPNNSSNGGQGSGRPICDYCKKPGHTKDRYFKLYGYPKSSGLQSKPKSKPKHQPESRLQSKPELQQGKENSGQCTWKSVL</sequence>
<dbReference type="RefSeq" id="XP_016492805.1">
    <property type="nucleotide sequence ID" value="XM_016637319.1"/>
</dbReference>
<reference evidence="2" key="2">
    <citation type="submission" date="2025-08" db="UniProtKB">
        <authorList>
            <consortium name="RefSeq"/>
        </authorList>
    </citation>
    <scope>IDENTIFICATION</scope>
</reference>
<gene>
    <name evidence="2" type="primary">LOC107812263</name>
</gene>
<dbReference type="KEGG" id="nta:107812263"/>